<dbReference type="AlphaFoldDB" id="A0A4Y2MLN2"/>
<proteinExistence type="predicted"/>
<accession>A0A4Y2MLN2</accession>
<evidence type="ECO:0000313" key="1">
    <source>
        <dbReference type="EMBL" id="GBN27304.1"/>
    </source>
</evidence>
<protein>
    <submittedName>
        <fullName evidence="1">Uncharacterized protein</fullName>
    </submittedName>
</protein>
<comment type="caution">
    <text evidence="1">The sequence shown here is derived from an EMBL/GenBank/DDBJ whole genome shotgun (WGS) entry which is preliminary data.</text>
</comment>
<sequence length="91" mass="10436">MVHRIQRGRQRPSLQQLYFAMIPGAMICRHTEYRSRNARLGKPLVSAEYRSRNARLGETPCVSLEDQHIRSRDVSIGTTFFLPNPASPARL</sequence>
<evidence type="ECO:0000313" key="2">
    <source>
        <dbReference type="Proteomes" id="UP000499080"/>
    </source>
</evidence>
<dbReference type="Proteomes" id="UP000499080">
    <property type="component" value="Unassembled WGS sequence"/>
</dbReference>
<organism evidence="1 2">
    <name type="scientific">Araneus ventricosus</name>
    <name type="common">Orbweaver spider</name>
    <name type="synonym">Epeira ventricosa</name>
    <dbReference type="NCBI Taxonomy" id="182803"/>
    <lineage>
        <taxon>Eukaryota</taxon>
        <taxon>Metazoa</taxon>
        <taxon>Ecdysozoa</taxon>
        <taxon>Arthropoda</taxon>
        <taxon>Chelicerata</taxon>
        <taxon>Arachnida</taxon>
        <taxon>Araneae</taxon>
        <taxon>Araneomorphae</taxon>
        <taxon>Entelegynae</taxon>
        <taxon>Araneoidea</taxon>
        <taxon>Araneidae</taxon>
        <taxon>Araneus</taxon>
    </lineage>
</organism>
<reference evidence="1 2" key="1">
    <citation type="journal article" date="2019" name="Sci. Rep.">
        <title>Orb-weaving spider Araneus ventricosus genome elucidates the spidroin gene catalogue.</title>
        <authorList>
            <person name="Kono N."/>
            <person name="Nakamura H."/>
            <person name="Ohtoshi R."/>
            <person name="Moran D.A.P."/>
            <person name="Shinohara A."/>
            <person name="Yoshida Y."/>
            <person name="Fujiwara M."/>
            <person name="Mori M."/>
            <person name="Tomita M."/>
            <person name="Arakawa K."/>
        </authorList>
    </citation>
    <scope>NUCLEOTIDE SEQUENCE [LARGE SCALE GENOMIC DNA]</scope>
</reference>
<gene>
    <name evidence="1" type="ORF">AVEN_39183_1</name>
</gene>
<keyword evidence="2" id="KW-1185">Reference proteome</keyword>
<name>A0A4Y2MLN2_ARAVE</name>
<dbReference type="EMBL" id="BGPR01007499">
    <property type="protein sequence ID" value="GBN27304.1"/>
    <property type="molecule type" value="Genomic_DNA"/>
</dbReference>